<keyword evidence="3" id="KW-1185">Reference proteome</keyword>
<evidence type="ECO:0000313" key="2">
    <source>
        <dbReference type="EMBL" id="WOG91201.1"/>
    </source>
</evidence>
<reference evidence="2" key="1">
    <citation type="journal article" date="2016" name="Nat. Genet.">
        <title>A high-quality carrot genome assembly provides new insights into carotenoid accumulation and asterid genome evolution.</title>
        <authorList>
            <person name="Iorizzo M."/>
            <person name="Ellison S."/>
            <person name="Senalik D."/>
            <person name="Zeng P."/>
            <person name="Satapoomin P."/>
            <person name="Huang J."/>
            <person name="Bowman M."/>
            <person name="Iovene M."/>
            <person name="Sanseverino W."/>
            <person name="Cavagnaro P."/>
            <person name="Yildiz M."/>
            <person name="Macko-Podgorni A."/>
            <person name="Moranska E."/>
            <person name="Grzebelus E."/>
            <person name="Grzebelus D."/>
            <person name="Ashrafi H."/>
            <person name="Zheng Z."/>
            <person name="Cheng S."/>
            <person name="Spooner D."/>
            <person name="Van Deynze A."/>
            <person name="Simon P."/>
        </authorList>
    </citation>
    <scope>NUCLEOTIDE SEQUENCE</scope>
    <source>
        <tissue evidence="2">Leaf</tissue>
    </source>
</reference>
<name>A0A165ZVL8_DAUCS</name>
<evidence type="ECO:0000256" key="1">
    <source>
        <dbReference type="SAM" id="MobiDB-lite"/>
    </source>
</evidence>
<organism evidence="2 3">
    <name type="scientific">Daucus carota subsp. sativus</name>
    <name type="common">Carrot</name>
    <dbReference type="NCBI Taxonomy" id="79200"/>
    <lineage>
        <taxon>Eukaryota</taxon>
        <taxon>Viridiplantae</taxon>
        <taxon>Streptophyta</taxon>
        <taxon>Embryophyta</taxon>
        <taxon>Tracheophyta</taxon>
        <taxon>Spermatophyta</taxon>
        <taxon>Magnoliopsida</taxon>
        <taxon>eudicotyledons</taxon>
        <taxon>Gunneridae</taxon>
        <taxon>Pentapetalae</taxon>
        <taxon>asterids</taxon>
        <taxon>campanulids</taxon>
        <taxon>Apiales</taxon>
        <taxon>Apiaceae</taxon>
        <taxon>Apioideae</taxon>
        <taxon>Scandiceae</taxon>
        <taxon>Daucinae</taxon>
        <taxon>Daucus</taxon>
        <taxon>Daucus sect. Daucus</taxon>
    </lineage>
</organism>
<proteinExistence type="predicted"/>
<feature type="compositionally biased region" description="Basic and acidic residues" evidence="1">
    <location>
        <begin position="1"/>
        <end position="18"/>
    </location>
</feature>
<reference evidence="2" key="2">
    <citation type="submission" date="2022-03" db="EMBL/GenBank/DDBJ databases">
        <title>Draft title - Genomic analysis of global carrot germplasm unveils the trajectory of domestication and the origin of high carotenoid orange carrot.</title>
        <authorList>
            <person name="Iorizzo M."/>
            <person name="Ellison S."/>
            <person name="Senalik D."/>
            <person name="Macko-Podgorni A."/>
            <person name="Grzebelus D."/>
            <person name="Bostan H."/>
            <person name="Rolling W."/>
            <person name="Curaba J."/>
            <person name="Simon P."/>
        </authorList>
    </citation>
    <scope>NUCLEOTIDE SEQUENCE</scope>
    <source>
        <tissue evidence="2">Leaf</tissue>
    </source>
</reference>
<feature type="region of interest" description="Disordered" evidence="1">
    <location>
        <begin position="1"/>
        <end position="35"/>
    </location>
</feature>
<evidence type="ECO:0000313" key="3">
    <source>
        <dbReference type="Proteomes" id="UP000077755"/>
    </source>
</evidence>
<sequence>MHGRCEEDQGRRENDGHKGVKVSKGCKSKKEGGRKTLLKNKNKAKDVVRITVEGKKTRSFSGYLEKKFTPSIMTDVLLNLSAAQNKWVKAIGFGWLLEFRMLCNVHILGYNVVDAFDSKDCSLNLTAGKVMINEMVVHNVLGLPNGSEEIKFSGAQRISKN</sequence>
<gene>
    <name evidence="2" type="ORF">DCAR_0310449</name>
</gene>
<dbReference type="AlphaFoldDB" id="A0A165ZVL8"/>
<dbReference type="Proteomes" id="UP000077755">
    <property type="component" value="Chromosome 3"/>
</dbReference>
<dbReference type="EMBL" id="CP093345">
    <property type="protein sequence ID" value="WOG91201.1"/>
    <property type="molecule type" value="Genomic_DNA"/>
</dbReference>
<protein>
    <submittedName>
        <fullName evidence="2">Uncharacterized protein</fullName>
    </submittedName>
</protein>
<dbReference type="Gramene" id="KZN00486">
    <property type="protein sequence ID" value="KZN00486"/>
    <property type="gene ID" value="DCAR_009240"/>
</dbReference>
<accession>A0A165ZVL8</accession>